<accession>A0A380RU52</accession>
<dbReference type="InterPro" id="IPR020814">
    <property type="entry name" value="Ribosomal_S6_plastid/chlpt"/>
</dbReference>
<dbReference type="CDD" id="cd00473">
    <property type="entry name" value="bS6"/>
    <property type="match status" value="1"/>
</dbReference>
<dbReference type="InterPro" id="IPR014717">
    <property type="entry name" value="Transl_elong_EF1B/ribsomal_bS6"/>
</dbReference>
<organism evidence="7 8">
    <name type="scientific">Fibrobacter succinogenes</name>
    <name type="common">Bacteroides succinogenes</name>
    <dbReference type="NCBI Taxonomy" id="833"/>
    <lineage>
        <taxon>Bacteria</taxon>
        <taxon>Pseudomonadati</taxon>
        <taxon>Fibrobacterota</taxon>
        <taxon>Fibrobacteria</taxon>
        <taxon>Fibrobacterales</taxon>
        <taxon>Fibrobacteraceae</taxon>
        <taxon>Fibrobacter</taxon>
    </lineage>
</organism>
<evidence type="ECO:0000256" key="3">
    <source>
        <dbReference type="ARBA" id="ARBA00023274"/>
    </source>
</evidence>
<dbReference type="GO" id="GO:0003735">
    <property type="term" value="F:structural constituent of ribosome"/>
    <property type="evidence" value="ECO:0007669"/>
    <property type="project" value="InterPro"/>
</dbReference>
<dbReference type="GO" id="GO:0006412">
    <property type="term" value="P:translation"/>
    <property type="evidence" value="ECO:0007669"/>
    <property type="project" value="UniProtKB-UniRule"/>
</dbReference>
<dbReference type="InterPro" id="IPR035980">
    <property type="entry name" value="Ribosomal_bS6_sf"/>
</dbReference>
<dbReference type="Gene3D" id="3.30.70.60">
    <property type="match status" value="1"/>
</dbReference>
<keyword evidence="2 6" id="KW-0689">Ribosomal protein</keyword>
<dbReference type="Proteomes" id="UP000255423">
    <property type="component" value="Unassembled WGS sequence"/>
</dbReference>
<dbReference type="AlphaFoldDB" id="A0A380RU52"/>
<dbReference type="GO" id="GO:1990904">
    <property type="term" value="C:ribonucleoprotein complex"/>
    <property type="evidence" value="ECO:0007669"/>
    <property type="project" value="UniProtKB-KW"/>
</dbReference>
<dbReference type="EMBL" id="UHJL01000001">
    <property type="protein sequence ID" value="SUQ18825.1"/>
    <property type="molecule type" value="Genomic_DNA"/>
</dbReference>
<evidence type="ECO:0000313" key="7">
    <source>
        <dbReference type="EMBL" id="SUQ18825.1"/>
    </source>
</evidence>
<keyword evidence="3 6" id="KW-0687">Ribonucleoprotein</keyword>
<evidence type="ECO:0000256" key="5">
    <source>
        <dbReference type="ARBA" id="ARBA00035294"/>
    </source>
</evidence>
<dbReference type="PANTHER" id="PTHR21011:SF1">
    <property type="entry name" value="SMALL RIBOSOMAL SUBUNIT PROTEIN BS6M"/>
    <property type="match status" value="1"/>
</dbReference>
<evidence type="ECO:0000256" key="2">
    <source>
        <dbReference type="ARBA" id="ARBA00022980"/>
    </source>
</evidence>
<dbReference type="GO" id="GO:0005840">
    <property type="term" value="C:ribosome"/>
    <property type="evidence" value="ECO:0007669"/>
    <property type="project" value="UniProtKB-KW"/>
</dbReference>
<dbReference type="GO" id="GO:0005737">
    <property type="term" value="C:cytoplasm"/>
    <property type="evidence" value="ECO:0007669"/>
    <property type="project" value="UniProtKB-ARBA"/>
</dbReference>
<dbReference type="InterPro" id="IPR000529">
    <property type="entry name" value="Ribosomal_bS6"/>
</dbReference>
<protein>
    <recommendedName>
        <fullName evidence="5 6">Small ribosomal subunit protein bS6</fullName>
    </recommendedName>
</protein>
<gene>
    <name evidence="6" type="primary">rpsF</name>
    <name evidence="7" type="ORF">SAMN05661053_0045</name>
</gene>
<keyword evidence="6" id="KW-0699">rRNA-binding</keyword>
<evidence type="ECO:0000256" key="6">
    <source>
        <dbReference type="HAMAP-Rule" id="MF_00360"/>
    </source>
</evidence>
<dbReference type="SUPFAM" id="SSF54995">
    <property type="entry name" value="Ribosomal protein S6"/>
    <property type="match status" value="1"/>
</dbReference>
<sequence>MRQYETMVIIDAMISDDAIKAEVETIAANITNGNGEILRRDDWGKRKLAYTINKRQHGYYVIFYYKAEASVVANMEAALKLNENVLRWMTLADYPMSEIVYDQTQAQSTEEIIPVDAEEGEAE</sequence>
<evidence type="ECO:0000256" key="4">
    <source>
        <dbReference type="ARBA" id="ARBA00035104"/>
    </source>
</evidence>
<dbReference type="HAMAP" id="MF_00360">
    <property type="entry name" value="Ribosomal_bS6"/>
    <property type="match status" value="1"/>
</dbReference>
<dbReference type="RefSeq" id="WP_012820328.1">
    <property type="nucleotide sequence ID" value="NZ_UHJL01000001.1"/>
</dbReference>
<evidence type="ECO:0000256" key="1">
    <source>
        <dbReference type="ARBA" id="ARBA00009512"/>
    </source>
</evidence>
<dbReference type="GO" id="GO:0070181">
    <property type="term" value="F:small ribosomal subunit rRNA binding"/>
    <property type="evidence" value="ECO:0007669"/>
    <property type="project" value="TreeGrafter"/>
</dbReference>
<dbReference type="PANTHER" id="PTHR21011">
    <property type="entry name" value="MITOCHONDRIAL 28S RIBOSOMAL PROTEIN S6"/>
    <property type="match status" value="1"/>
</dbReference>
<evidence type="ECO:0000313" key="8">
    <source>
        <dbReference type="Proteomes" id="UP000255423"/>
    </source>
</evidence>
<reference evidence="7 8" key="1">
    <citation type="submission" date="2017-08" db="EMBL/GenBank/DDBJ databases">
        <authorList>
            <person name="de Groot N.N."/>
        </authorList>
    </citation>
    <scope>NUCLEOTIDE SEQUENCE [LARGE SCALE GENOMIC DNA]</scope>
    <source>
        <strain evidence="7 8">HM2</strain>
    </source>
</reference>
<keyword evidence="6" id="KW-0694">RNA-binding</keyword>
<comment type="function">
    <text evidence="4 6">Binds together with bS18 to 16S ribosomal RNA.</text>
</comment>
<name>A0A380RU52_FIBSU</name>
<comment type="similarity">
    <text evidence="1 6">Belongs to the bacterial ribosomal protein bS6 family.</text>
</comment>
<dbReference type="Pfam" id="PF01250">
    <property type="entry name" value="Ribosomal_S6"/>
    <property type="match status" value="1"/>
</dbReference>
<dbReference type="OMA" id="AYPIQHK"/>
<proteinExistence type="inferred from homology"/>
<dbReference type="NCBIfam" id="TIGR00166">
    <property type="entry name" value="S6"/>
    <property type="match status" value="1"/>
</dbReference>